<evidence type="ECO:0000313" key="2">
    <source>
        <dbReference type="EMBL" id="QIO04628.1"/>
    </source>
</evidence>
<dbReference type="Pfam" id="PF16956">
    <property type="entry name" value="Porin_7"/>
    <property type="match status" value="1"/>
</dbReference>
<accession>A0A6G8RS65</accession>
<name>A0A6G8RS65_9GAMM</name>
<dbReference type="RefSeq" id="WP_166221387.1">
    <property type="nucleotide sequence ID" value="NZ_CP049801.1"/>
</dbReference>
<dbReference type="InterPro" id="IPR031593">
    <property type="entry name" value="Porin_7"/>
</dbReference>
<evidence type="ECO:0000256" key="1">
    <source>
        <dbReference type="SAM" id="SignalP"/>
    </source>
</evidence>
<evidence type="ECO:0000313" key="3">
    <source>
        <dbReference type="Proteomes" id="UP000502297"/>
    </source>
</evidence>
<proteinExistence type="predicted"/>
<keyword evidence="1" id="KW-0732">Signal</keyword>
<dbReference type="Proteomes" id="UP000502297">
    <property type="component" value="Chromosome"/>
</dbReference>
<dbReference type="AlphaFoldDB" id="A0A6G8RS65"/>
<feature type="signal peptide" evidence="1">
    <location>
        <begin position="1"/>
        <end position="20"/>
    </location>
</feature>
<protein>
    <submittedName>
        <fullName evidence="2">Putative porin</fullName>
    </submittedName>
</protein>
<reference evidence="2 3" key="1">
    <citation type="submission" date="2020-03" db="EMBL/GenBank/DDBJ databases">
        <authorList>
            <person name="Zhu W."/>
        </authorList>
    </citation>
    <scope>NUCLEOTIDE SEQUENCE [LARGE SCALE GENOMIC DNA]</scope>
    <source>
        <strain evidence="2 3">323-1</strain>
    </source>
</reference>
<sequence>MLKKFVLLSALATIMGTTHAYQAEVTATYDKFEVNDWYADKAIAIDGTYYLKSVDIKNSPLNEASFLDRASNFNAAIFHSDLGYGETTEYDVGVEYFVPNSNFYLNGKVGYQRFKADSDNYLYTGSVFIAEVGYLPVTGLLIAAGLEGYNGSSNYGNDTNAIDPTLRAKYVTTAGKFDVNFEGNLLFSHNTFYDLAADLYLDKTLSIGVAYSGSDMSNDDEDFFTIRAKKFFTPQISVEANAKFGDKVDGYGASVGYRF</sequence>
<dbReference type="KEGG" id="asha:G8E00_00970"/>
<organism evidence="2 3">
    <name type="scientific">Acinetobacter shaoyimingii</name>
    <dbReference type="NCBI Taxonomy" id="2715164"/>
    <lineage>
        <taxon>Bacteria</taxon>
        <taxon>Pseudomonadati</taxon>
        <taxon>Pseudomonadota</taxon>
        <taxon>Gammaproteobacteria</taxon>
        <taxon>Moraxellales</taxon>
        <taxon>Moraxellaceae</taxon>
        <taxon>Acinetobacter</taxon>
    </lineage>
</organism>
<gene>
    <name evidence="2" type="ORF">G8E00_00970</name>
</gene>
<dbReference type="EMBL" id="CP049801">
    <property type="protein sequence ID" value="QIO04628.1"/>
    <property type="molecule type" value="Genomic_DNA"/>
</dbReference>
<keyword evidence="3" id="KW-1185">Reference proteome</keyword>
<feature type="chain" id="PRO_5026196305" evidence="1">
    <location>
        <begin position="21"/>
        <end position="259"/>
    </location>
</feature>